<evidence type="ECO:0000313" key="2">
    <source>
        <dbReference type="Proteomes" id="UP000030185"/>
    </source>
</evidence>
<proteinExistence type="predicted"/>
<dbReference type="EMBL" id="BBLT01000004">
    <property type="protein sequence ID" value="GAL85168.1"/>
    <property type="molecule type" value="Genomic_DNA"/>
</dbReference>
<keyword evidence="2" id="KW-1185">Reference proteome</keyword>
<name>A0A098LGF1_9BACT</name>
<sequence>MTFETLKKYHLSKIKVVLKSGEEYIGIITSHDFIDKERVVIDRISLLGDLNISKIKCEDIQSISFAKD</sequence>
<gene>
    <name evidence="1" type="ORF">MYP_2397</name>
</gene>
<evidence type="ECO:0000313" key="1">
    <source>
        <dbReference type="EMBL" id="GAL85168.1"/>
    </source>
</evidence>
<dbReference type="AlphaFoldDB" id="A0A098LGF1"/>
<protein>
    <submittedName>
        <fullName evidence="1">Uncharacterized protein</fullName>
    </submittedName>
</protein>
<reference evidence="1 2" key="1">
    <citation type="submission" date="2014-09" db="EMBL/GenBank/DDBJ databases">
        <title>Sporocytophaga myxococcoides PG-01 genome sequencing.</title>
        <authorList>
            <person name="Liu L."/>
            <person name="Gao P.J."/>
            <person name="Chen G.J."/>
            <person name="Wang L.S."/>
        </authorList>
    </citation>
    <scope>NUCLEOTIDE SEQUENCE [LARGE SCALE GENOMIC DNA]</scope>
    <source>
        <strain evidence="1 2">PG-01</strain>
    </source>
</reference>
<comment type="caution">
    <text evidence="1">The sequence shown here is derived from an EMBL/GenBank/DDBJ whole genome shotgun (WGS) entry which is preliminary data.</text>
</comment>
<organism evidence="1 2">
    <name type="scientific">Sporocytophaga myxococcoides</name>
    <dbReference type="NCBI Taxonomy" id="153721"/>
    <lineage>
        <taxon>Bacteria</taxon>
        <taxon>Pseudomonadati</taxon>
        <taxon>Bacteroidota</taxon>
        <taxon>Cytophagia</taxon>
        <taxon>Cytophagales</taxon>
        <taxon>Cytophagaceae</taxon>
        <taxon>Sporocytophaga</taxon>
    </lineage>
</organism>
<dbReference type="Proteomes" id="UP000030185">
    <property type="component" value="Unassembled WGS sequence"/>
</dbReference>
<accession>A0A098LGF1</accession>